<proteinExistence type="predicted"/>
<dbReference type="EMBL" id="LT629972">
    <property type="protein sequence ID" value="SEI18076.1"/>
    <property type="molecule type" value="Genomic_DNA"/>
</dbReference>
<evidence type="ECO:0000256" key="1">
    <source>
        <dbReference type="SAM" id="Phobius"/>
    </source>
</evidence>
<name>A0A1H6NYE2_9PSED</name>
<reference evidence="2 3" key="1">
    <citation type="submission" date="2016-10" db="EMBL/GenBank/DDBJ databases">
        <authorList>
            <person name="de Groot N.N."/>
        </authorList>
    </citation>
    <scope>NUCLEOTIDE SEQUENCE [LARGE SCALE GENOMIC DNA]</scope>
    <source>
        <strain evidence="2 3">LMG 2158</strain>
    </source>
</reference>
<accession>A0A1H6NYE2</accession>
<feature type="transmembrane region" description="Helical" evidence="1">
    <location>
        <begin position="26"/>
        <end position="47"/>
    </location>
</feature>
<gene>
    <name evidence="2" type="ORF">SAMN05216581_3541</name>
</gene>
<keyword evidence="1" id="KW-0812">Transmembrane</keyword>
<evidence type="ECO:0000313" key="2">
    <source>
        <dbReference type="EMBL" id="SEI18076.1"/>
    </source>
</evidence>
<evidence type="ECO:0000313" key="3">
    <source>
        <dbReference type="Proteomes" id="UP000182272"/>
    </source>
</evidence>
<sequence length="363" mass="39423">MAALAGLLVFLLFASGYLPQLQALNIWVLSGLPLLVWVLAFGARAYFFGGALDHYQFLHEQAEAVLRSWQQWAQRSLVVHARCVLLPDQVSARVLVQGKDNLPARQGQALRIAGLPTCVQARAHTGLRLLLAAMEAIFQKLQPGQTLHVTLLSDVPPDQYEALRSAWQHQWSAVMPHWPAVTLALSAELPYQWIEEKLKSGCPALELIVVLQMEGGAAYSDGLAVLLLGPDGLVQAANLPVQGCLSRPMSLETDKLESELPLFLQTQANMGQVTTLLADSVDWQTLNSKVLAISNAEGVPLSAEQLWILESLCGSPGPFSSWLTAALAVEMTEHQGRTLLVLSKGSGRSWISTVTTGEPRCNA</sequence>
<organism evidence="2 3">
    <name type="scientific">Pseudomonas asplenii</name>
    <dbReference type="NCBI Taxonomy" id="53407"/>
    <lineage>
        <taxon>Bacteria</taxon>
        <taxon>Pseudomonadati</taxon>
        <taxon>Pseudomonadota</taxon>
        <taxon>Gammaproteobacteria</taxon>
        <taxon>Pseudomonadales</taxon>
        <taxon>Pseudomonadaceae</taxon>
        <taxon>Pseudomonas</taxon>
    </lineage>
</organism>
<keyword evidence="1" id="KW-1133">Transmembrane helix</keyword>
<protein>
    <submittedName>
        <fullName evidence="2">Uncharacterized protein</fullName>
    </submittedName>
</protein>
<dbReference type="AlphaFoldDB" id="A0A1H6NYE2"/>
<dbReference type="RefSeq" id="WP_019360612.1">
    <property type="nucleotide sequence ID" value="NZ_CP162519.1"/>
</dbReference>
<keyword evidence="1" id="KW-0472">Membrane</keyword>
<dbReference type="Proteomes" id="UP000182272">
    <property type="component" value="Chromosome I"/>
</dbReference>